<dbReference type="AlphaFoldDB" id="A0A1I2CH29"/>
<accession>A0A1I2CH29</accession>
<organism evidence="1 2">
    <name type="scientific">Flavobacterium xueshanense</name>
    <dbReference type="NCBI Taxonomy" id="935223"/>
    <lineage>
        <taxon>Bacteria</taxon>
        <taxon>Pseudomonadati</taxon>
        <taxon>Bacteroidota</taxon>
        <taxon>Flavobacteriia</taxon>
        <taxon>Flavobacteriales</taxon>
        <taxon>Flavobacteriaceae</taxon>
        <taxon>Flavobacterium</taxon>
    </lineage>
</organism>
<name>A0A1I2CH29_9FLAO</name>
<dbReference type="EMBL" id="FONQ01000003">
    <property type="protein sequence ID" value="SFE67548.1"/>
    <property type="molecule type" value="Genomic_DNA"/>
</dbReference>
<sequence length="67" mass="8160">MTANTVYDIFLALPEMERQRHIELVNEYKRKEDNKYAIIPKKKKKEFSYTRQDAIDYLLKNVFCTKK</sequence>
<proteinExistence type="predicted"/>
<evidence type="ECO:0000313" key="2">
    <source>
        <dbReference type="Proteomes" id="UP000198596"/>
    </source>
</evidence>
<gene>
    <name evidence="1" type="ORF">SAMN04488131_10370</name>
</gene>
<dbReference type="OrthoDB" id="1450587at2"/>
<dbReference type="Proteomes" id="UP000198596">
    <property type="component" value="Unassembled WGS sequence"/>
</dbReference>
<evidence type="ECO:0000313" key="1">
    <source>
        <dbReference type="EMBL" id="SFE67548.1"/>
    </source>
</evidence>
<protein>
    <submittedName>
        <fullName evidence="1">Uncharacterized protein</fullName>
    </submittedName>
</protein>
<reference evidence="2" key="1">
    <citation type="submission" date="2016-10" db="EMBL/GenBank/DDBJ databases">
        <authorList>
            <person name="Varghese N."/>
            <person name="Submissions S."/>
        </authorList>
    </citation>
    <scope>NUCLEOTIDE SEQUENCE [LARGE SCALE GENOMIC DNA]</scope>
    <source>
        <strain evidence="2">CGMCC 1.9227</strain>
    </source>
</reference>
<keyword evidence="2" id="KW-1185">Reference proteome</keyword>
<dbReference type="RefSeq" id="WP_091203588.1">
    <property type="nucleotide sequence ID" value="NZ_FONQ01000003.1"/>
</dbReference>